<dbReference type="AlphaFoldDB" id="A0A7X0MWV8"/>
<name>A0A7X0MWV8_9GAMM</name>
<dbReference type="InterPro" id="IPR002372">
    <property type="entry name" value="PQQ_rpt_dom"/>
</dbReference>
<evidence type="ECO:0000256" key="2">
    <source>
        <dbReference type="ARBA" id="ARBA00008156"/>
    </source>
</evidence>
<feature type="domain" description="Pyrrolo-quinoline quinone repeat" evidence="5">
    <location>
        <begin position="28"/>
        <end position="632"/>
    </location>
</feature>
<dbReference type="Gene3D" id="2.140.10.10">
    <property type="entry name" value="Quinoprotein alcohol dehydrogenase-like superfamily"/>
    <property type="match status" value="2"/>
</dbReference>
<evidence type="ECO:0000313" key="6">
    <source>
        <dbReference type="EMBL" id="MBB6520247.1"/>
    </source>
</evidence>
<gene>
    <name evidence="6" type="ORF">HNR48_000525</name>
</gene>
<dbReference type="CDD" id="cd10280">
    <property type="entry name" value="PQQ_mGDH"/>
    <property type="match status" value="1"/>
</dbReference>
<reference evidence="6 7" key="1">
    <citation type="submission" date="2020-08" db="EMBL/GenBank/DDBJ databases">
        <title>Genomic Encyclopedia of Type Strains, Phase IV (KMG-IV): sequencing the most valuable type-strain genomes for metagenomic binning, comparative biology and taxonomic classification.</title>
        <authorList>
            <person name="Goeker M."/>
        </authorList>
    </citation>
    <scope>NUCLEOTIDE SEQUENCE [LARGE SCALE GENOMIC DNA]</scope>
    <source>
        <strain evidence="6 7">DSM 22368</strain>
    </source>
</reference>
<evidence type="ECO:0000256" key="4">
    <source>
        <dbReference type="SAM" id="SignalP"/>
    </source>
</evidence>
<accession>A0A7X0MWV8</accession>
<keyword evidence="3 6" id="KW-0560">Oxidoreductase</keyword>
<evidence type="ECO:0000256" key="1">
    <source>
        <dbReference type="ARBA" id="ARBA00001931"/>
    </source>
</evidence>
<comment type="caution">
    <text evidence="6">The sequence shown here is derived from an EMBL/GenBank/DDBJ whole genome shotgun (WGS) entry which is preliminary data.</text>
</comment>
<dbReference type="GO" id="GO:0048038">
    <property type="term" value="F:quinone binding"/>
    <property type="evidence" value="ECO:0007669"/>
    <property type="project" value="InterPro"/>
</dbReference>
<comment type="cofactor">
    <cofactor evidence="1">
        <name>pyrroloquinoline quinone</name>
        <dbReference type="ChEBI" id="CHEBI:58442"/>
    </cofactor>
</comment>
<feature type="chain" id="PRO_5030742568" evidence="4">
    <location>
        <begin position="26"/>
        <end position="657"/>
    </location>
</feature>
<dbReference type="PANTHER" id="PTHR32303">
    <property type="entry name" value="QUINOPROTEIN ALCOHOL DEHYDROGENASE (CYTOCHROME C)"/>
    <property type="match status" value="1"/>
</dbReference>
<protein>
    <submittedName>
        <fullName evidence="6">Quinoprotein glucose dehydrogenase</fullName>
        <ecNumber evidence="6">1.1.5.2</ecNumber>
    </submittedName>
</protein>
<dbReference type="RefSeq" id="WP_166851792.1">
    <property type="nucleotide sequence ID" value="NZ_JAAONY010000001.1"/>
</dbReference>
<feature type="signal peptide" evidence="4">
    <location>
        <begin position="1"/>
        <end position="25"/>
    </location>
</feature>
<evidence type="ECO:0000259" key="5">
    <source>
        <dbReference type="Pfam" id="PF01011"/>
    </source>
</evidence>
<dbReference type="InterPro" id="IPR017511">
    <property type="entry name" value="PQQ_mDH"/>
</dbReference>
<evidence type="ECO:0000313" key="7">
    <source>
        <dbReference type="Proteomes" id="UP000528457"/>
    </source>
</evidence>
<proteinExistence type="inferred from homology"/>
<dbReference type="EMBL" id="JACHHT010000001">
    <property type="protein sequence ID" value="MBB6520247.1"/>
    <property type="molecule type" value="Genomic_DNA"/>
</dbReference>
<dbReference type="InterPro" id="IPR018391">
    <property type="entry name" value="PQQ_b-propeller_rpt"/>
</dbReference>
<dbReference type="EC" id="1.1.5.2" evidence="6"/>
<dbReference type="SUPFAM" id="SSF50998">
    <property type="entry name" value="Quinoprotein alcohol dehydrogenase-like"/>
    <property type="match status" value="1"/>
</dbReference>
<dbReference type="PANTHER" id="PTHR32303:SF4">
    <property type="entry name" value="QUINOPROTEIN GLUCOSE DEHYDROGENASE"/>
    <property type="match status" value="1"/>
</dbReference>
<dbReference type="SMART" id="SM00564">
    <property type="entry name" value="PQQ"/>
    <property type="match status" value="6"/>
</dbReference>
<dbReference type="GO" id="GO:0016020">
    <property type="term" value="C:membrane"/>
    <property type="evidence" value="ECO:0007669"/>
    <property type="project" value="InterPro"/>
</dbReference>
<dbReference type="Pfam" id="PF01011">
    <property type="entry name" value="PQQ"/>
    <property type="match status" value="1"/>
</dbReference>
<organism evidence="6 7">
    <name type="scientific">Pseudoteredinibacter isoporae</name>
    <dbReference type="NCBI Taxonomy" id="570281"/>
    <lineage>
        <taxon>Bacteria</taxon>
        <taxon>Pseudomonadati</taxon>
        <taxon>Pseudomonadota</taxon>
        <taxon>Gammaproteobacteria</taxon>
        <taxon>Cellvibrionales</taxon>
        <taxon>Cellvibrionaceae</taxon>
        <taxon>Pseudoteredinibacter</taxon>
    </lineage>
</organism>
<comment type="similarity">
    <text evidence="2">Belongs to the bacterial PQQ dehydrogenase family.</text>
</comment>
<dbReference type="InParanoid" id="A0A7X0MWV8"/>
<keyword evidence="4" id="KW-0732">Signal</keyword>
<sequence>MNRHWKLSFAVLLFSASASGLEAHAEQWLHYRANEGASAFADSRQINSSNVKNLALAWQFRTGDSEHMAEHMSRTSTQVTPILLPKEAGGHLAFCTPFNRVIALNPKTGKERWSFDPKVNLSGNRPMRCRAVSYWQHPEASEQDKHCGRRLFVATHDRRLIAIDANKGKRCESFGENGEIALYNKAAGYQPDYVNNSSAAVVVGNNIVVGSAIIDFAESHAPQGTVVAFDALSGEQRWSFDPIPNSNDHPMARDWPQVEGKTPQDFAGGANAWAPLSVDNERDLVFIPTSSPSPDFYGGMRPGDNRYADSIVALRGSSGEVVWHQQLVHHDLWDYDTPAAPVLVDIEKDGKKRPVVIQVTKQGLVFTFDRETGEPVFGQEERPVPQSTIPGEYSSPTQPFPLKPRPLINANIDPKKDAFGMLWFDKNACEKRLASLHSEGLFTPLSEKRTLMLPGSLGGANWGGASFWPRRNLLFVNLNTAPFEGQLKPIDANNPGDHIVAHGSEMKVTMKDSPYMVITDTVTSPLGAPCTKPPWGKMVAIDMSNGEVRWESPLGSIHDMAPFPVPFDINWGTPNLGGSMTTAGGLTFIAATMDKRFRAYDSLSGKVLWTAKLPVDATAVPMSYEIDGKQYVILAAGGHKMFNRGTGDYILAYALPD</sequence>
<keyword evidence="7" id="KW-1185">Reference proteome</keyword>
<dbReference type="FunCoup" id="A0A7X0MWV8">
    <property type="interactions" value="57"/>
</dbReference>
<evidence type="ECO:0000256" key="3">
    <source>
        <dbReference type="ARBA" id="ARBA00023002"/>
    </source>
</evidence>
<dbReference type="Proteomes" id="UP000528457">
    <property type="component" value="Unassembled WGS sequence"/>
</dbReference>
<dbReference type="GO" id="GO:0008876">
    <property type="term" value="F:quinoprotein glucose dehydrogenase activity"/>
    <property type="evidence" value="ECO:0007669"/>
    <property type="project" value="UniProtKB-EC"/>
</dbReference>
<dbReference type="InterPro" id="IPR011047">
    <property type="entry name" value="Quinoprotein_ADH-like_sf"/>
</dbReference>